<keyword evidence="3" id="KW-1185">Reference proteome</keyword>
<keyword evidence="1" id="KW-0472">Membrane</keyword>
<sequence length="106" mass="11634">MGDDKTEILFQSGLLLAFVSSSSIGRSGTGYIIGLTLLKLVTSSSFSPFNGMFALLFFVVFFTKIFHFSVLTSLPYARAFFRESLCALMEFTNGATNEVNCISESK</sequence>
<gene>
    <name evidence="2" type="ORF">DPMN_038992</name>
</gene>
<feature type="transmembrane region" description="Helical" evidence="1">
    <location>
        <begin position="51"/>
        <end position="74"/>
    </location>
</feature>
<keyword evidence="1" id="KW-0812">Transmembrane</keyword>
<accession>A0A9D4RNS3</accession>
<comment type="caution">
    <text evidence="2">The sequence shown here is derived from an EMBL/GenBank/DDBJ whole genome shotgun (WGS) entry which is preliminary data.</text>
</comment>
<organism evidence="2 3">
    <name type="scientific">Dreissena polymorpha</name>
    <name type="common">Zebra mussel</name>
    <name type="synonym">Mytilus polymorpha</name>
    <dbReference type="NCBI Taxonomy" id="45954"/>
    <lineage>
        <taxon>Eukaryota</taxon>
        <taxon>Metazoa</taxon>
        <taxon>Spiralia</taxon>
        <taxon>Lophotrochozoa</taxon>
        <taxon>Mollusca</taxon>
        <taxon>Bivalvia</taxon>
        <taxon>Autobranchia</taxon>
        <taxon>Heteroconchia</taxon>
        <taxon>Euheterodonta</taxon>
        <taxon>Imparidentia</taxon>
        <taxon>Neoheterodontei</taxon>
        <taxon>Myida</taxon>
        <taxon>Dreissenoidea</taxon>
        <taxon>Dreissenidae</taxon>
        <taxon>Dreissena</taxon>
    </lineage>
</organism>
<reference evidence="2" key="2">
    <citation type="submission" date="2020-11" db="EMBL/GenBank/DDBJ databases">
        <authorList>
            <person name="McCartney M.A."/>
            <person name="Auch B."/>
            <person name="Kono T."/>
            <person name="Mallez S."/>
            <person name="Becker A."/>
            <person name="Gohl D.M."/>
            <person name="Silverstein K.A.T."/>
            <person name="Koren S."/>
            <person name="Bechman K.B."/>
            <person name="Herman A."/>
            <person name="Abrahante J.E."/>
            <person name="Garbe J."/>
        </authorList>
    </citation>
    <scope>NUCLEOTIDE SEQUENCE</scope>
    <source>
        <strain evidence="2">Duluth1</strain>
        <tissue evidence="2">Whole animal</tissue>
    </source>
</reference>
<keyword evidence="1" id="KW-1133">Transmembrane helix</keyword>
<evidence type="ECO:0000313" key="2">
    <source>
        <dbReference type="EMBL" id="KAH3875716.1"/>
    </source>
</evidence>
<dbReference type="AlphaFoldDB" id="A0A9D4RNS3"/>
<reference evidence="2" key="1">
    <citation type="journal article" date="2019" name="bioRxiv">
        <title>The Genome of the Zebra Mussel, Dreissena polymorpha: A Resource for Invasive Species Research.</title>
        <authorList>
            <person name="McCartney M.A."/>
            <person name="Auch B."/>
            <person name="Kono T."/>
            <person name="Mallez S."/>
            <person name="Zhang Y."/>
            <person name="Obille A."/>
            <person name="Becker A."/>
            <person name="Abrahante J.E."/>
            <person name="Garbe J."/>
            <person name="Badalamenti J.P."/>
            <person name="Herman A."/>
            <person name="Mangelson H."/>
            <person name="Liachko I."/>
            <person name="Sullivan S."/>
            <person name="Sone E.D."/>
            <person name="Koren S."/>
            <person name="Silverstein K.A.T."/>
            <person name="Beckman K.B."/>
            <person name="Gohl D.M."/>
        </authorList>
    </citation>
    <scope>NUCLEOTIDE SEQUENCE</scope>
    <source>
        <strain evidence="2">Duluth1</strain>
        <tissue evidence="2">Whole animal</tissue>
    </source>
</reference>
<proteinExistence type="predicted"/>
<evidence type="ECO:0000256" key="1">
    <source>
        <dbReference type="SAM" id="Phobius"/>
    </source>
</evidence>
<name>A0A9D4RNS3_DREPO</name>
<dbReference type="Proteomes" id="UP000828390">
    <property type="component" value="Unassembled WGS sequence"/>
</dbReference>
<dbReference type="EMBL" id="JAIWYP010000002">
    <property type="protein sequence ID" value="KAH3875716.1"/>
    <property type="molecule type" value="Genomic_DNA"/>
</dbReference>
<evidence type="ECO:0000313" key="3">
    <source>
        <dbReference type="Proteomes" id="UP000828390"/>
    </source>
</evidence>
<protein>
    <submittedName>
        <fullName evidence="2">Uncharacterized protein</fullName>
    </submittedName>
</protein>